<gene>
    <name evidence="2" type="ORF">C8F04DRAFT_1198152</name>
</gene>
<keyword evidence="3" id="KW-1185">Reference proteome</keyword>
<dbReference type="Proteomes" id="UP001218188">
    <property type="component" value="Unassembled WGS sequence"/>
</dbReference>
<organism evidence="2 3">
    <name type="scientific">Mycena alexandri</name>
    <dbReference type="NCBI Taxonomy" id="1745969"/>
    <lineage>
        <taxon>Eukaryota</taxon>
        <taxon>Fungi</taxon>
        <taxon>Dikarya</taxon>
        <taxon>Basidiomycota</taxon>
        <taxon>Agaricomycotina</taxon>
        <taxon>Agaricomycetes</taxon>
        <taxon>Agaricomycetidae</taxon>
        <taxon>Agaricales</taxon>
        <taxon>Marasmiineae</taxon>
        <taxon>Mycenaceae</taxon>
        <taxon>Mycena</taxon>
    </lineage>
</organism>
<name>A0AAD6S156_9AGAR</name>
<accession>A0AAD6S156</accession>
<feature type="region of interest" description="Disordered" evidence="1">
    <location>
        <begin position="179"/>
        <end position="203"/>
    </location>
</feature>
<evidence type="ECO:0000313" key="2">
    <source>
        <dbReference type="EMBL" id="KAJ7019020.1"/>
    </source>
</evidence>
<protein>
    <submittedName>
        <fullName evidence="2">Uncharacterized protein</fullName>
    </submittedName>
</protein>
<proteinExistence type="predicted"/>
<evidence type="ECO:0000256" key="1">
    <source>
        <dbReference type="SAM" id="MobiDB-lite"/>
    </source>
</evidence>
<dbReference type="AlphaFoldDB" id="A0AAD6S156"/>
<sequence>MHAPAVLAAAAGEGTQELVTGDLVTPKVLESRCVDLRAAVDITVWAIAHVKAGIVDIACARGMLRRRAGCMRNENEVEAGRAGHGEEEAEDCVERTDQWKENRGAKWRTPAYSLGVTKADFKTHRKMIKNAIEGDRAWPRVPPTGHTADNKVLRLIMGTNGGKCLEYILKHGTGPPVPTTLQSTSNPPNMVPNSTPSTLNQRTSDALTVNTETDSRTEVKALLKRKPDLSWAKIALWRPYGDWGGPGGHLSLIIQAEGGMGDPQHVVWGQRRTDNRCEGTGDPQHVVWGQEGLDTRCEGMGDPQHVVRGQEGLDTRCGGTDTA</sequence>
<evidence type="ECO:0000313" key="3">
    <source>
        <dbReference type="Proteomes" id="UP001218188"/>
    </source>
</evidence>
<dbReference type="EMBL" id="JARJCM010000310">
    <property type="protein sequence ID" value="KAJ7019020.1"/>
    <property type="molecule type" value="Genomic_DNA"/>
</dbReference>
<reference evidence="2" key="1">
    <citation type="submission" date="2023-03" db="EMBL/GenBank/DDBJ databases">
        <title>Massive genome expansion in bonnet fungi (Mycena s.s.) driven by repeated elements and novel gene families across ecological guilds.</title>
        <authorList>
            <consortium name="Lawrence Berkeley National Laboratory"/>
            <person name="Harder C.B."/>
            <person name="Miyauchi S."/>
            <person name="Viragh M."/>
            <person name="Kuo A."/>
            <person name="Thoen E."/>
            <person name="Andreopoulos B."/>
            <person name="Lu D."/>
            <person name="Skrede I."/>
            <person name="Drula E."/>
            <person name="Henrissat B."/>
            <person name="Morin E."/>
            <person name="Kohler A."/>
            <person name="Barry K."/>
            <person name="LaButti K."/>
            <person name="Morin E."/>
            <person name="Salamov A."/>
            <person name="Lipzen A."/>
            <person name="Mereny Z."/>
            <person name="Hegedus B."/>
            <person name="Baldrian P."/>
            <person name="Stursova M."/>
            <person name="Weitz H."/>
            <person name="Taylor A."/>
            <person name="Grigoriev I.V."/>
            <person name="Nagy L.G."/>
            <person name="Martin F."/>
            <person name="Kauserud H."/>
        </authorList>
    </citation>
    <scope>NUCLEOTIDE SEQUENCE</scope>
    <source>
        <strain evidence="2">CBHHK200</strain>
    </source>
</reference>
<comment type="caution">
    <text evidence="2">The sequence shown here is derived from an EMBL/GenBank/DDBJ whole genome shotgun (WGS) entry which is preliminary data.</text>
</comment>